<reference evidence="1 2" key="1">
    <citation type="submission" date="2023-06" db="EMBL/GenBank/DDBJ databases">
        <title>Aquibacillus rhizosphaerae LR5S19.</title>
        <authorList>
            <person name="Sun J.-Q."/>
        </authorList>
    </citation>
    <scope>NUCLEOTIDE SEQUENCE [LARGE SCALE GENOMIC DNA]</scope>
    <source>
        <strain evidence="1 2">LR5S19</strain>
    </source>
</reference>
<comment type="caution">
    <text evidence="1">The sequence shown here is derived from an EMBL/GenBank/DDBJ whole genome shotgun (WGS) entry which is preliminary data.</text>
</comment>
<dbReference type="PANTHER" id="PTHR47271">
    <property type="entry name" value="ARGININE DEIMINASE"/>
    <property type="match status" value="1"/>
</dbReference>
<dbReference type="Pfam" id="PF19420">
    <property type="entry name" value="DDAH_eukar"/>
    <property type="match status" value="1"/>
</dbReference>
<evidence type="ECO:0000313" key="1">
    <source>
        <dbReference type="EMBL" id="MDL4841846.1"/>
    </source>
</evidence>
<proteinExistence type="predicted"/>
<protein>
    <submittedName>
        <fullName evidence="1">Arginine deiminase family protein</fullName>
    </submittedName>
</protein>
<dbReference type="PANTHER" id="PTHR47271:SF2">
    <property type="entry name" value="ARGININE DEIMINASE"/>
    <property type="match status" value="1"/>
</dbReference>
<dbReference type="SUPFAM" id="SSF55909">
    <property type="entry name" value="Pentein"/>
    <property type="match status" value="1"/>
</dbReference>
<dbReference type="EMBL" id="JASTZU010000048">
    <property type="protein sequence ID" value="MDL4841846.1"/>
    <property type="molecule type" value="Genomic_DNA"/>
</dbReference>
<accession>A0ABT7L7K6</accession>
<organism evidence="1 2">
    <name type="scientific">Aquibacillus rhizosphaerae</name>
    <dbReference type="NCBI Taxonomy" id="3051431"/>
    <lineage>
        <taxon>Bacteria</taxon>
        <taxon>Bacillati</taxon>
        <taxon>Bacillota</taxon>
        <taxon>Bacilli</taxon>
        <taxon>Bacillales</taxon>
        <taxon>Bacillaceae</taxon>
        <taxon>Aquibacillus</taxon>
    </lineage>
</organism>
<evidence type="ECO:0000313" key="2">
    <source>
        <dbReference type="Proteomes" id="UP001235343"/>
    </source>
</evidence>
<gene>
    <name evidence="1" type="ORF">QQS35_15505</name>
</gene>
<sequence length="285" mass="32216">MSIEPRESLQEVSCQNEYDTLQKVIVCSPEYMKIGKIINETQKHYQNENIDENIATEQHNEFVNVMQNNGVDVIGIRSQPDLHEQVFTRDIGFCLGDQLFTASMGSDVRVPEIGELRAVLKQHDFPYKDLVQKSIEGGDVIVDNNTVWVGISNRTTFEAVDALKALLPSHQVKLLPIAERILHLDCCFNVIGPNVGLVYPEALTKEDMDILSREYDLIEVNEEEQFTLGTNVLSIGNKKIISMPENKKVNKEMEKLGFDIIEVEFNEIIKSGGSFRCCTLPILRG</sequence>
<dbReference type="RefSeq" id="WP_285933126.1">
    <property type="nucleotide sequence ID" value="NZ_JASTZU010000048.1"/>
</dbReference>
<name>A0ABT7L7K6_9BACI</name>
<dbReference type="Gene3D" id="3.75.10.10">
    <property type="entry name" value="L-arginine/glycine Amidinotransferase, Chain A"/>
    <property type="match status" value="1"/>
</dbReference>
<keyword evidence="2" id="KW-1185">Reference proteome</keyword>
<dbReference type="Proteomes" id="UP001235343">
    <property type="component" value="Unassembled WGS sequence"/>
</dbReference>